<sequence>MKNECEPYLGMTTDYDDRGIYDVELRLILPKTAWEDFEKQEFYNQLMEWFNCLRKGCKYESKEVPQKSVKIYFLCNGKVPECKYAEGCFQNGGGCKRTSHIDYARNFEKHAEDYYREKENGKTWREEIEEKYQGTFTED</sequence>
<name>A0A8S5PML1_9CAUD</name>
<reference evidence="1" key="1">
    <citation type="journal article" date="2021" name="Proc. Natl. Acad. Sci. U.S.A.">
        <title>A Catalog of Tens of Thousands of Viruses from Human Metagenomes Reveals Hidden Associations with Chronic Diseases.</title>
        <authorList>
            <person name="Tisza M.J."/>
            <person name="Buck C.B."/>
        </authorList>
    </citation>
    <scope>NUCLEOTIDE SEQUENCE</scope>
    <source>
        <strain evidence="1">Ct8NQ14</strain>
    </source>
</reference>
<organism evidence="1">
    <name type="scientific">Siphoviridae sp. ct8NQ14</name>
    <dbReference type="NCBI Taxonomy" id="2825363"/>
    <lineage>
        <taxon>Viruses</taxon>
        <taxon>Duplodnaviria</taxon>
        <taxon>Heunggongvirae</taxon>
        <taxon>Uroviricota</taxon>
        <taxon>Caudoviricetes</taxon>
    </lineage>
</organism>
<dbReference type="EMBL" id="BK015464">
    <property type="protein sequence ID" value="DAE08122.1"/>
    <property type="molecule type" value="Genomic_DNA"/>
</dbReference>
<evidence type="ECO:0000313" key="1">
    <source>
        <dbReference type="EMBL" id="DAE08122.1"/>
    </source>
</evidence>
<accession>A0A8S5PML1</accession>
<protein>
    <submittedName>
        <fullName evidence="1">Uncharacterized protein</fullName>
    </submittedName>
</protein>
<proteinExistence type="predicted"/>